<keyword evidence="2" id="KW-1185">Reference proteome</keyword>
<dbReference type="RefSeq" id="WP_091789817.1">
    <property type="nucleotide sequence ID" value="NZ_FNDI01000042.1"/>
</dbReference>
<gene>
    <name evidence="1" type="ORF">SAMN04487926_14240</name>
</gene>
<dbReference type="EMBL" id="FNDI01000042">
    <property type="protein sequence ID" value="SDJ31104.1"/>
    <property type="molecule type" value="Genomic_DNA"/>
</dbReference>
<sequence length="88" mass="9855">MQESRTEIYRDYELVVEIAGDDYTGLYVLRQTMRRSIAGASIHVPRVNVLFGTVDDAFDKTFADLRLLVDQNASQPGGVIDFSEDEPG</sequence>
<evidence type="ECO:0000313" key="2">
    <source>
        <dbReference type="Proteomes" id="UP000198900"/>
    </source>
</evidence>
<evidence type="ECO:0000313" key="1">
    <source>
        <dbReference type="EMBL" id="SDJ31104.1"/>
    </source>
</evidence>
<protein>
    <submittedName>
        <fullName evidence="1">Uncharacterized protein</fullName>
    </submittedName>
</protein>
<dbReference type="AlphaFoldDB" id="A0A7Z7BIE4"/>
<reference evidence="1" key="1">
    <citation type="submission" date="2016-10" db="EMBL/GenBank/DDBJ databases">
        <authorList>
            <person name="Varghese N."/>
            <person name="Submissions S."/>
        </authorList>
    </citation>
    <scope>NUCLEOTIDE SEQUENCE [LARGE SCALE GENOMIC DNA]</scope>
    <source>
        <strain evidence="1">YR281</strain>
    </source>
</reference>
<organism evidence="1 2">
    <name type="scientific">Paraburkholderia steynii</name>
    <dbReference type="NCBI Taxonomy" id="1245441"/>
    <lineage>
        <taxon>Bacteria</taxon>
        <taxon>Pseudomonadati</taxon>
        <taxon>Pseudomonadota</taxon>
        <taxon>Betaproteobacteria</taxon>
        <taxon>Burkholderiales</taxon>
        <taxon>Burkholderiaceae</taxon>
        <taxon>Paraburkholderia</taxon>
    </lineage>
</organism>
<dbReference type="Proteomes" id="UP000198900">
    <property type="component" value="Unassembled WGS sequence"/>
</dbReference>
<comment type="caution">
    <text evidence="1">The sequence shown here is derived from an EMBL/GenBank/DDBJ whole genome shotgun (WGS) entry which is preliminary data.</text>
</comment>
<name>A0A7Z7BIE4_9BURK</name>
<proteinExistence type="predicted"/>
<accession>A0A7Z7BIE4</accession>